<reference evidence="2" key="2">
    <citation type="submission" date="2021-09" db="EMBL/GenBank/DDBJ databases">
        <authorList>
            <person name="Jia N."/>
            <person name="Wang J."/>
            <person name="Shi W."/>
            <person name="Du L."/>
            <person name="Sun Y."/>
            <person name="Zhan W."/>
            <person name="Jiang J."/>
            <person name="Wang Q."/>
            <person name="Zhang B."/>
            <person name="Ji P."/>
            <person name="Sakyi L.B."/>
            <person name="Cui X."/>
            <person name="Yuan T."/>
            <person name="Jiang B."/>
            <person name="Yang W."/>
            <person name="Lam T.T.-Y."/>
            <person name="Chang Q."/>
            <person name="Ding S."/>
            <person name="Wang X."/>
            <person name="Zhu J."/>
            <person name="Ruan X."/>
            <person name="Zhao L."/>
            <person name="Wei J."/>
            <person name="Que T."/>
            <person name="Du C."/>
            <person name="Cheng J."/>
            <person name="Dai P."/>
            <person name="Han X."/>
            <person name="Huang E."/>
            <person name="Gao Y."/>
            <person name="Liu J."/>
            <person name="Shao H."/>
            <person name="Ye R."/>
            <person name="Li L."/>
            <person name="Wei W."/>
            <person name="Wang X."/>
            <person name="Wang C."/>
            <person name="Huo Q."/>
            <person name="Li W."/>
            <person name="Guo W."/>
            <person name="Chen H."/>
            <person name="Chen S."/>
            <person name="Zhou L."/>
            <person name="Zhou L."/>
            <person name="Ni X."/>
            <person name="Tian J."/>
            <person name="Zhou Y."/>
            <person name="Sheng Y."/>
            <person name="Liu T."/>
            <person name="Pan Y."/>
            <person name="Xia L."/>
            <person name="Li J."/>
            <person name="Zhao F."/>
            <person name="Cao W."/>
        </authorList>
    </citation>
    <scope>NUCLEOTIDE SEQUENCE</scope>
    <source>
        <strain evidence="2">Rmic-2018</strain>
        <tissue evidence="2">Larvae</tissue>
    </source>
</reference>
<feature type="region of interest" description="Disordered" evidence="1">
    <location>
        <begin position="183"/>
        <end position="208"/>
    </location>
</feature>
<dbReference type="EMBL" id="JABSTU010005386">
    <property type="protein sequence ID" value="KAH7944698.1"/>
    <property type="molecule type" value="Genomic_DNA"/>
</dbReference>
<organism evidence="2 3">
    <name type="scientific">Rhipicephalus microplus</name>
    <name type="common">Cattle tick</name>
    <name type="synonym">Boophilus microplus</name>
    <dbReference type="NCBI Taxonomy" id="6941"/>
    <lineage>
        <taxon>Eukaryota</taxon>
        <taxon>Metazoa</taxon>
        <taxon>Ecdysozoa</taxon>
        <taxon>Arthropoda</taxon>
        <taxon>Chelicerata</taxon>
        <taxon>Arachnida</taxon>
        <taxon>Acari</taxon>
        <taxon>Parasitiformes</taxon>
        <taxon>Ixodida</taxon>
        <taxon>Ixodoidea</taxon>
        <taxon>Ixodidae</taxon>
        <taxon>Rhipicephalinae</taxon>
        <taxon>Rhipicephalus</taxon>
        <taxon>Boophilus</taxon>
    </lineage>
</organism>
<sequence>MLRRLGALLAVSPALLGEEPLERFLRLALGVLVATAFLVEMFSVTGCTATTTFRNRNLQAAMVAMNFVARGSTDTPLGDRPRVLLAAEASLKEPAALSESATWRFDRPAFGRPWLASTCFFAMASPLRISMSRQSSIPKRSLCSSALPLAGKKGSRLTSGANGEPVSPGSFLGLLDRPKLFVQARTEQSSPPTRPKVFIGGRDPRISD</sequence>
<evidence type="ECO:0000256" key="1">
    <source>
        <dbReference type="SAM" id="MobiDB-lite"/>
    </source>
</evidence>
<protein>
    <submittedName>
        <fullName evidence="2">Uncharacterized protein</fullName>
    </submittedName>
</protein>
<gene>
    <name evidence="2" type="ORF">HPB51_028586</name>
</gene>
<proteinExistence type="predicted"/>
<evidence type="ECO:0000313" key="3">
    <source>
        <dbReference type="Proteomes" id="UP000821866"/>
    </source>
</evidence>
<evidence type="ECO:0000313" key="2">
    <source>
        <dbReference type="EMBL" id="KAH7944698.1"/>
    </source>
</evidence>
<keyword evidence="3" id="KW-1185">Reference proteome</keyword>
<reference evidence="2" key="1">
    <citation type="journal article" date="2020" name="Cell">
        <title>Large-Scale Comparative Analyses of Tick Genomes Elucidate Their Genetic Diversity and Vector Capacities.</title>
        <authorList>
            <consortium name="Tick Genome and Microbiome Consortium (TIGMIC)"/>
            <person name="Jia N."/>
            <person name="Wang J."/>
            <person name="Shi W."/>
            <person name="Du L."/>
            <person name="Sun Y."/>
            <person name="Zhan W."/>
            <person name="Jiang J.F."/>
            <person name="Wang Q."/>
            <person name="Zhang B."/>
            <person name="Ji P."/>
            <person name="Bell-Sakyi L."/>
            <person name="Cui X.M."/>
            <person name="Yuan T.T."/>
            <person name="Jiang B.G."/>
            <person name="Yang W.F."/>
            <person name="Lam T.T."/>
            <person name="Chang Q.C."/>
            <person name="Ding S.J."/>
            <person name="Wang X.J."/>
            <person name="Zhu J.G."/>
            <person name="Ruan X.D."/>
            <person name="Zhao L."/>
            <person name="Wei J.T."/>
            <person name="Ye R.Z."/>
            <person name="Que T.C."/>
            <person name="Du C.H."/>
            <person name="Zhou Y.H."/>
            <person name="Cheng J.X."/>
            <person name="Dai P.F."/>
            <person name="Guo W.B."/>
            <person name="Han X.H."/>
            <person name="Huang E.J."/>
            <person name="Li L.F."/>
            <person name="Wei W."/>
            <person name="Gao Y.C."/>
            <person name="Liu J.Z."/>
            <person name="Shao H.Z."/>
            <person name="Wang X."/>
            <person name="Wang C.C."/>
            <person name="Yang T.C."/>
            <person name="Huo Q.B."/>
            <person name="Li W."/>
            <person name="Chen H.Y."/>
            <person name="Chen S.E."/>
            <person name="Zhou L.G."/>
            <person name="Ni X.B."/>
            <person name="Tian J.H."/>
            <person name="Sheng Y."/>
            <person name="Liu T."/>
            <person name="Pan Y.S."/>
            <person name="Xia L.Y."/>
            <person name="Li J."/>
            <person name="Zhao F."/>
            <person name="Cao W.C."/>
        </authorList>
    </citation>
    <scope>NUCLEOTIDE SEQUENCE</scope>
    <source>
        <strain evidence="2">Rmic-2018</strain>
    </source>
</reference>
<accession>A0A9J6CX61</accession>
<dbReference type="AlphaFoldDB" id="A0A9J6CX61"/>
<comment type="caution">
    <text evidence="2">The sequence shown here is derived from an EMBL/GenBank/DDBJ whole genome shotgun (WGS) entry which is preliminary data.</text>
</comment>
<dbReference type="Proteomes" id="UP000821866">
    <property type="component" value="Unassembled WGS sequence"/>
</dbReference>
<name>A0A9J6CX61_RHIMP</name>